<comment type="caution">
    <text evidence="2">The sequence shown here is derived from an EMBL/GenBank/DDBJ whole genome shotgun (WGS) entry which is preliminary data.</text>
</comment>
<evidence type="ECO:0000313" key="3">
    <source>
        <dbReference type="Proteomes" id="UP000003704"/>
    </source>
</evidence>
<dbReference type="InterPro" id="IPR023614">
    <property type="entry name" value="Porin_dom_sf"/>
</dbReference>
<dbReference type="STRING" id="1172194.WQQ_10370"/>
<accession>I8TAU9</accession>
<dbReference type="RefSeq" id="WP_007183992.1">
    <property type="nucleotide sequence ID" value="NZ_AKGD01000001.1"/>
</dbReference>
<keyword evidence="3" id="KW-1185">Reference proteome</keyword>
<dbReference type="Gene3D" id="2.40.160.10">
    <property type="entry name" value="Porin"/>
    <property type="match status" value="1"/>
</dbReference>
<proteinExistence type="predicted"/>
<dbReference type="Proteomes" id="UP000003704">
    <property type="component" value="Unassembled WGS sequence"/>
</dbReference>
<name>I8TAU9_9GAMM</name>
<dbReference type="SUPFAM" id="SSF56935">
    <property type="entry name" value="Porins"/>
    <property type="match status" value="1"/>
</dbReference>
<evidence type="ECO:0000256" key="1">
    <source>
        <dbReference type="SAM" id="SignalP"/>
    </source>
</evidence>
<evidence type="ECO:0000313" key="2">
    <source>
        <dbReference type="EMBL" id="EIT70900.1"/>
    </source>
</evidence>
<protein>
    <recommendedName>
        <fullName evidence="4">Phosphate-selective porin O and P</fullName>
    </recommendedName>
</protein>
<feature type="chain" id="PRO_5003714471" description="Phosphate-selective porin O and P" evidence="1">
    <location>
        <begin position="20"/>
        <end position="353"/>
    </location>
</feature>
<organism evidence="2 3">
    <name type="scientific">Hydrocarboniphaga effusa AP103</name>
    <dbReference type="NCBI Taxonomy" id="1172194"/>
    <lineage>
        <taxon>Bacteria</taxon>
        <taxon>Pseudomonadati</taxon>
        <taxon>Pseudomonadota</taxon>
        <taxon>Gammaproteobacteria</taxon>
        <taxon>Nevskiales</taxon>
        <taxon>Nevskiaceae</taxon>
        <taxon>Hydrocarboniphaga</taxon>
    </lineage>
</organism>
<dbReference type="EMBL" id="AKGD01000001">
    <property type="protein sequence ID" value="EIT70900.1"/>
    <property type="molecule type" value="Genomic_DNA"/>
</dbReference>
<dbReference type="AlphaFoldDB" id="I8TAU9"/>
<reference evidence="2 3" key="1">
    <citation type="journal article" date="2012" name="J. Bacteriol.">
        <title>Genome Sequence of n-Alkane-Degrading Hydrocarboniphaga effusa Strain AP103T (ATCC BAA-332T).</title>
        <authorList>
            <person name="Chang H.K."/>
            <person name="Zylstra G.J."/>
            <person name="Chae J.C."/>
        </authorList>
    </citation>
    <scope>NUCLEOTIDE SEQUENCE [LARGE SCALE GENOMIC DNA]</scope>
    <source>
        <strain evidence="2 3">AP103</strain>
    </source>
</reference>
<feature type="signal peptide" evidence="1">
    <location>
        <begin position="1"/>
        <end position="19"/>
    </location>
</feature>
<evidence type="ECO:0008006" key="4">
    <source>
        <dbReference type="Google" id="ProtNLM"/>
    </source>
</evidence>
<gene>
    <name evidence="2" type="ORF">WQQ_10370</name>
</gene>
<sequence length="353" mass="37527">MASGAAVSACVLAAGQAGAAEITLPPTSVTAALRSSFVSTNYDGPADDVNDFVLDSVRLQIGGKVTDTIGFSFNTDYNSVTSEVVVIDAIGQFTFSDQFNIWAGRFLPPSDRANLHGPYYGNAWGFAIDGIQDGYPFFAAGRDNGIAYWGDFDRVKVSAGVFDVPSTSAANGGDGKEVVYAARVHVSLWDIEKGYYLNGTYYGDKDILSFGAATHSIDGDTSFTIDGLMEKKLPSGGVVSIEGEWASYEGKSGGYMPGGVGGFDNSDGGFGLLAYLFPQKVGIGQIQLLGKYATNTYEFPASPDVDRDQIEFDVNYVIKAFNARLSLFYIDNSFSGAPIADYSQVGVGMQLQI</sequence>
<keyword evidence="1" id="KW-0732">Signal</keyword>